<dbReference type="AlphaFoldDB" id="A0AAN5I7E0"/>
<reference evidence="2" key="1">
    <citation type="submission" date="2022-10" db="EMBL/GenBank/DDBJ databases">
        <title>Genome assembly of Pristionchus species.</title>
        <authorList>
            <person name="Yoshida K."/>
            <person name="Sommer R.J."/>
        </authorList>
    </citation>
    <scope>NUCLEOTIDE SEQUENCE [LARGE SCALE GENOMIC DNA]</scope>
    <source>
        <strain evidence="2">RS5460</strain>
    </source>
</reference>
<keyword evidence="2" id="KW-1185">Reference proteome</keyword>
<feature type="non-terminal residue" evidence="1">
    <location>
        <position position="1"/>
    </location>
</feature>
<comment type="caution">
    <text evidence="1">The sequence shown here is derived from an EMBL/GenBank/DDBJ whole genome shotgun (WGS) entry which is preliminary data.</text>
</comment>
<organism evidence="1 2">
    <name type="scientific">Pristionchus mayeri</name>
    <dbReference type="NCBI Taxonomy" id="1317129"/>
    <lineage>
        <taxon>Eukaryota</taxon>
        <taxon>Metazoa</taxon>
        <taxon>Ecdysozoa</taxon>
        <taxon>Nematoda</taxon>
        <taxon>Chromadorea</taxon>
        <taxon>Rhabditida</taxon>
        <taxon>Rhabditina</taxon>
        <taxon>Diplogasteromorpha</taxon>
        <taxon>Diplogasteroidea</taxon>
        <taxon>Neodiplogasteridae</taxon>
        <taxon>Pristionchus</taxon>
    </lineage>
</organism>
<sequence>VTCNGDDSEVHDIWIVESGGEQALLHPARKGERSLRNGSLSFDSWEGEAESVNVLSTRRKDTRDTYADFVFVVKSKGRIGVLATIQ</sequence>
<dbReference type="Proteomes" id="UP001328107">
    <property type="component" value="Unassembled WGS sequence"/>
</dbReference>
<dbReference type="EMBL" id="BTRK01000005">
    <property type="protein sequence ID" value="GMR53955.1"/>
    <property type="molecule type" value="Genomic_DNA"/>
</dbReference>
<name>A0AAN5I7E0_9BILA</name>
<proteinExistence type="predicted"/>
<evidence type="ECO:0000313" key="1">
    <source>
        <dbReference type="EMBL" id="GMR53955.1"/>
    </source>
</evidence>
<feature type="non-terminal residue" evidence="1">
    <location>
        <position position="86"/>
    </location>
</feature>
<evidence type="ECO:0000313" key="2">
    <source>
        <dbReference type="Proteomes" id="UP001328107"/>
    </source>
</evidence>
<protein>
    <submittedName>
        <fullName evidence="1">Uncharacterized protein</fullName>
    </submittedName>
</protein>
<gene>
    <name evidence="1" type="ORF">PMAYCL1PPCAC_24150</name>
</gene>
<accession>A0AAN5I7E0</accession>